<feature type="transmembrane region" description="Helical" evidence="1">
    <location>
        <begin position="42"/>
        <end position="63"/>
    </location>
</feature>
<feature type="transmembrane region" description="Helical" evidence="1">
    <location>
        <begin position="12"/>
        <end position="36"/>
    </location>
</feature>
<evidence type="ECO:0000256" key="1">
    <source>
        <dbReference type="SAM" id="Phobius"/>
    </source>
</evidence>
<dbReference type="AlphaFoldDB" id="A0A921K352"/>
<keyword evidence="1" id="KW-0472">Membrane</keyword>
<comment type="caution">
    <text evidence="2">The sequence shown here is derived from an EMBL/GenBank/DDBJ whole genome shotgun (WGS) entry which is preliminary data.</text>
</comment>
<reference evidence="2" key="1">
    <citation type="journal article" date="2021" name="PeerJ">
        <title>Extensive microbial diversity within the chicken gut microbiome revealed by metagenomics and culture.</title>
        <authorList>
            <person name="Gilroy R."/>
            <person name="Ravi A."/>
            <person name="Getino M."/>
            <person name="Pursley I."/>
            <person name="Horton D.L."/>
            <person name="Alikhan N.F."/>
            <person name="Baker D."/>
            <person name="Gharbi K."/>
            <person name="Hall N."/>
            <person name="Watson M."/>
            <person name="Adriaenssens E.M."/>
            <person name="Foster-Nyarko E."/>
            <person name="Jarju S."/>
            <person name="Secka A."/>
            <person name="Antonio M."/>
            <person name="Oren A."/>
            <person name="Chaudhuri R.R."/>
            <person name="La Ragione R."/>
            <person name="Hildebrand F."/>
            <person name="Pallen M.J."/>
        </authorList>
    </citation>
    <scope>NUCLEOTIDE SEQUENCE</scope>
    <source>
        <strain evidence="2">CHK165-8395</strain>
    </source>
</reference>
<accession>A0A921K352</accession>
<dbReference type="RefSeq" id="WP_147334961.1">
    <property type="nucleotide sequence ID" value="NZ_CALUHW010000066.1"/>
</dbReference>
<gene>
    <name evidence="2" type="ORF">K8U81_02255</name>
</gene>
<proteinExistence type="predicted"/>
<sequence>MKPKSNYSRPMAAIYIIISFLATLIVLELICFLTFYPLLENRFLRIFASLIWLYAGAFAYYKLTHRYTKWWKRLNNQ</sequence>
<reference evidence="2" key="2">
    <citation type="submission" date="2021-09" db="EMBL/GenBank/DDBJ databases">
        <authorList>
            <person name="Gilroy R."/>
        </authorList>
    </citation>
    <scope>NUCLEOTIDE SEQUENCE</scope>
    <source>
        <strain evidence="2">CHK165-8395</strain>
    </source>
</reference>
<name>A0A921K352_9BACT</name>
<organism evidence="2 3">
    <name type="scientific">Phocaeicola coprocola</name>
    <dbReference type="NCBI Taxonomy" id="310298"/>
    <lineage>
        <taxon>Bacteria</taxon>
        <taxon>Pseudomonadati</taxon>
        <taxon>Bacteroidota</taxon>
        <taxon>Bacteroidia</taxon>
        <taxon>Bacteroidales</taxon>
        <taxon>Bacteroidaceae</taxon>
        <taxon>Phocaeicola</taxon>
    </lineage>
</organism>
<keyword evidence="1" id="KW-1133">Transmembrane helix</keyword>
<dbReference type="Proteomes" id="UP000718012">
    <property type="component" value="Unassembled WGS sequence"/>
</dbReference>
<protein>
    <submittedName>
        <fullName evidence="2">Uncharacterized protein</fullName>
    </submittedName>
</protein>
<evidence type="ECO:0000313" key="2">
    <source>
        <dbReference type="EMBL" id="HJF07002.1"/>
    </source>
</evidence>
<keyword evidence="1" id="KW-0812">Transmembrane</keyword>
<evidence type="ECO:0000313" key="3">
    <source>
        <dbReference type="Proteomes" id="UP000718012"/>
    </source>
</evidence>
<dbReference type="EMBL" id="DYXD01000046">
    <property type="protein sequence ID" value="HJF07002.1"/>
    <property type="molecule type" value="Genomic_DNA"/>
</dbReference>